<organism evidence="9 10">
    <name type="scientific">Capnocytophaga canis</name>
    <dbReference type="NCBI Taxonomy" id="1848903"/>
    <lineage>
        <taxon>Bacteria</taxon>
        <taxon>Pseudomonadati</taxon>
        <taxon>Bacteroidota</taxon>
        <taxon>Flavobacteriia</taxon>
        <taxon>Flavobacteriales</taxon>
        <taxon>Flavobacteriaceae</taxon>
        <taxon>Capnocytophaga</taxon>
    </lineage>
</organism>
<dbReference type="NCBIfam" id="NF001381">
    <property type="entry name" value="PRK00279.1-3"/>
    <property type="match status" value="1"/>
</dbReference>
<evidence type="ECO:0000256" key="4">
    <source>
        <dbReference type="ARBA" id="ARBA00022741"/>
    </source>
</evidence>
<evidence type="ECO:0000313" key="10">
    <source>
        <dbReference type="Proteomes" id="UP000038200"/>
    </source>
</evidence>
<feature type="region of interest" description="NMP" evidence="7">
    <location>
        <begin position="225"/>
        <end position="254"/>
    </location>
</feature>
<dbReference type="InterPro" id="IPR029057">
    <property type="entry name" value="PRTase-like"/>
</dbReference>
<feature type="binding site" evidence="7">
    <location>
        <position position="322"/>
    </location>
    <ligand>
        <name>ATP</name>
        <dbReference type="ChEBI" id="CHEBI:30616"/>
    </ligand>
</feature>
<dbReference type="EC" id="2.7.4.3" evidence="7"/>
<dbReference type="PROSITE" id="PS00113">
    <property type="entry name" value="ADENYLATE_KINASE"/>
    <property type="match status" value="1"/>
</dbReference>
<dbReference type="EMBL" id="CDOL01000041">
    <property type="protein sequence ID" value="CEN51049.1"/>
    <property type="molecule type" value="Genomic_DNA"/>
</dbReference>
<dbReference type="Pfam" id="PF00156">
    <property type="entry name" value="Pribosyltran"/>
    <property type="match status" value="1"/>
</dbReference>
<gene>
    <name evidence="7 9" type="primary">adk</name>
    <name evidence="9" type="ORF">CCAND93_1350011</name>
</gene>
<dbReference type="NCBIfam" id="NF011101">
    <property type="entry name" value="PRK14528.1"/>
    <property type="match status" value="1"/>
</dbReference>
<dbReference type="GO" id="GO:0004017">
    <property type="term" value="F:AMP kinase activity"/>
    <property type="evidence" value="ECO:0007669"/>
    <property type="project" value="UniProtKB-UniRule"/>
</dbReference>
<evidence type="ECO:0000259" key="8">
    <source>
        <dbReference type="Pfam" id="PF00156"/>
    </source>
</evidence>
<dbReference type="CDD" id="cd06223">
    <property type="entry name" value="PRTases_typeI"/>
    <property type="match status" value="1"/>
</dbReference>
<dbReference type="InterPro" id="IPR005904">
    <property type="entry name" value="Hxn_phspho_trans"/>
</dbReference>
<keyword evidence="3 7" id="KW-0545">Nucleotide biosynthesis</keyword>
<dbReference type="GO" id="GO:0004422">
    <property type="term" value="F:hypoxanthine phosphoribosyltransferase activity"/>
    <property type="evidence" value="ECO:0007669"/>
    <property type="project" value="InterPro"/>
</dbReference>
<feature type="binding site" evidence="7">
    <location>
        <position position="368"/>
    </location>
    <ligand>
        <name>ATP</name>
        <dbReference type="ChEBI" id="CHEBI:30616"/>
    </ligand>
</feature>
<evidence type="ECO:0000256" key="2">
    <source>
        <dbReference type="ARBA" id="ARBA00022723"/>
    </source>
</evidence>
<dbReference type="Proteomes" id="UP000038200">
    <property type="component" value="Unassembled WGS sequence"/>
</dbReference>
<keyword evidence="6" id="KW-0460">Magnesium</keyword>
<dbReference type="InterPro" id="IPR000836">
    <property type="entry name" value="PRTase_dom"/>
</dbReference>
<dbReference type="SUPFAM" id="SSF53271">
    <property type="entry name" value="PRTase-like"/>
    <property type="match status" value="1"/>
</dbReference>
<dbReference type="CDD" id="cd01428">
    <property type="entry name" value="ADK"/>
    <property type="match status" value="1"/>
</dbReference>
<dbReference type="InterPro" id="IPR033690">
    <property type="entry name" value="Adenylat_kinase_CS"/>
</dbReference>
<keyword evidence="5 7" id="KW-0418">Kinase</keyword>
<evidence type="ECO:0000256" key="5">
    <source>
        <dbReference type="ARBA" id="ARBA00022777"/>
    </source>
</evidence>
<comment type="subcellular location">
    <subcellularLocation>
        <location evidence="7">Cytoplasm</location>
    </subcellularLocation>
</comment>
<feature type="binding site" evidence="7">
    <location>
        <position position="231"/>
    </location>
    <ligand>
        <name>AMP</name>
        <dbReference type="ChEBI" id="CHEBI:456215"/>
    </ligand>
</feature>
<comment type="domain">
    <text evidence="7">Consists of three domains, a large central CORE domain and two small peripheral domains, NMPbind and LID, which undergo movements during catalysis. The LID domain closes over the site of phosphoryl transfer upon ATP binding. Assembling and dissambling the active center during each catalytic cycle provides an effective means to prevent ATP hydrolysis.</text>
</comment>
<accession>A0A0B7I1R5</accession>
<feature type="domain" description="Phosphoribosyltransferase" evidence="8">
    <location>
        <begin position="32"/>
        <end position="176"/>
    </location>
</feature>
<reference evidence="9 10" key="1">
    <citation type="submission" date="2015-01" db="EMBL/GenBank/DDBJ databases">
        <authorList>
            <person name="MANFREDI Pablo"/>
        </authorList>
    </citation>
    <scope>NUCLEOTIDE SEQUENCE [LARGE SCALE GENOMIC DNA]</scope>
    <source>
        <strain evidence="9 10">CcD93</strain>
    </source>
</reference>
<feature type="binding site" evidence="7">
    <location>
        <position position="287"/>
    </location>
    <ligand>
        <name>AMP</name>
        <dbReference type="ChEBI" id="CHEBI:456215"/>
    </ligand>
</feature>
<dbReference type="GO" id="GO:0005524">
    <property type="term" value="F:ATP binding"/>
    <property type="evidence" value="ECO:0007669"/>
    <property type="project" value="UniProtKB-UniRule"/>
</dbReference>
<dbReference type="InterPro" id="IPR000850">
    <property type="entry name" value="Adenylat/UMP-CMP_kin"/>
</dbReference>
<dbReference type="NCBIfam" id="TIGR01203">
    <property type="entry name" value="HGPRTase"/>
    <property type="match status" value="1"/>
</dbReference>
<evidence type="ECO:0000256" key="7">
    <source>
        <dbReference type="HAMAP-Rule" id="MF_00235"/>
    </source>
</evidence>
<dbReference type="PANTHER" id="PTHR23359">
    <property type="entry name" value="NUCLEOTIDE KINASE"/>
    <property type="match status" value="1"/>
</dbReference>
<dbReference type="GO" id="GO:0044209">
    <property type="term" value="P:AMP salvage"/>
    <property type="evidence" value="ECO:0007669"/>
    <property type="project" value="UniProtKB-UniRule"/>
</dbReference>
<sequence>MRKIRTFVFYLFSMEIIKIHDKSFEPYIDAAQIQQIIQRMTSEVARDMEDTTPVFVSVLNGAFMFASDFVRNYKADCEITFVKLSSYEGMHSTEKVRELIGLDISVEGRDVVVLEDIIDTGNTLEEIYRIFHNKGVKSLRIATLFFKPDAYKKNLKIDYVGMPIPNRFIVGYGLDYDELGRNLPHVYQLNTSLTMTNLVLFGKPGAGKGTQATFLKEKYNLVHISTGDLFRYNIKNETPLGKLAQSYMDKGDLVPDEVTIQMLQQEIDSNPDAKGFIFDGFPRTIAQAEALDAFLTSKGIKIHGTLALEADDEILIQRLVERGKVSGRTDDQDESKIRNRFVEYNQKTAPLIEFYKKQGKYHAINGIGSVEEITNRLSEAIENLEK</sequence>
<feature type="binding site" evidence="7">
    <location>
        <position position="226"/>
    </location>
    <ligand>
        <name>AMP</name>
        <dbReference type="ChEBI" id="CHEBI:456215"/>
    </ligand>
</feature>
<keyword evidence="1 7" id="KW-0808">Transferase</keyword>
<comment type="caution">
    <text evidence="7">Lacks conserved residue(s) required for the propagation of feature annotation.</text>
</comment>
<comment type="pathway">
    <text evidence="7">Purine metabolism; AMP biosynthesis via salvage pathway; AMP from ADP: step 1/1.</text>
</comment>
<dbReference type="GO" id="GO:0046872">
    <property type="term" value="F:metal ion binding"/>
    <property type="evidence" value="ECO:0007669"/>
    <property type="project" value="UniProtKB-KW"/>
</dbReference>
<comment type="function">
    <text evidence="7">Catalyzes the reversible transfer of the terminal phosphate group between ATP and AMP. Plays an important role in cellular energy homeostasis and in adenine nucleotide metabolism.</text>
</comment>
<evidence type="ECO:0000313" key="9">
    <source>
        <dbReference type="EMBL" id="CEN51049.1"/>
    </source>
</evidence>
<comment type="subunit">
    <text evidence="7">Monomer.</text>
</comment>
<dbReference type="InterPro" id="IPR027417">
    <property type="entry name" value="P-loop_NTPase"/>
</dbReference>
<keyword evidence="7" id="KW-0067">ATP-binding</keyword>
<feature type="binding site" evidence="7">
    <location>
        <position position="340"/>
    </location>
    <ligand>
        <name>AMP</name>
        <dbReference type="ChEBI" id="CHEBI:456215"/>
    </ligand>
</feature>
<dbReference type="NCBIfam" id="NF011104">
    <property type="entry name" value="PRK14531.1"/>
    <property type="match status" value="1"/>
</dbReference>
<protein>
    <recommendedName>
        <fullName evidence="7">Adenylate kinase</fullName>
        <shortName evidence="7">AK</shortName>
        <ecNumber evidence="7">2.7.4.3</ecNumber>
    </recommendedName>
    <alternativeName>
        <fullName evidence="7">ATP-AMP transphosphorylase</fullName>
    </alternativeName>
    <alternativeName>
        <fullName evidence="7">ATP:AMP phosphotransferase</fullName>
    </alternativeName>
    <alternativeName>
        <fullName evidence="7">Adenylate monophosphate kinase</fullName>
    </alternativeName>
</protein>
<dbReference type="Gene3D" id="3.40.50.2020">
    <property type="match status" value="1"/>
</dbReference>
<evidence type="ECO:0000256" key="3">
    <source>
        <dbReference type="ARBA" id="ARBA00022727"/>
    </source>
</evidence>
<keyword evidence="7" id="KW-0963">Cytoplasm</keyword>
<comment type="similarity">
    <text evidence="7">Belongs to the adenylate kinase family.</text>
</comment>
<dbReference type="Pfam" id="PF00406">
    <property type="entry name" value="ADK"/>
    <property type="match status" value="1"/>
</dbReference>
<dbReference type="GO" id="GO:0006166">
    <property type="term" value="P:purine ribonucleoside salvage"/>
    <property type="evidence" value="ECO:0007669"/>
    <property type="project" value="InterPro"/>
</dbReference>
<dbReference type="PRINTS" id="PR00094">
    <property type="entry name" value="ADENYLTKNASE"/>
</dbReference>
<keyword evidence="2" id="KW-0479">Metal-binding</keyword>
<dbReference type="Gene3D" id="3.40.50.300">
    <property type="entry name" value="P-loop containing nucleotide triphosphate hydrolases"/>
    <property type="match status" value="1"/>
</dbReference>
<proteinExistence type="inferred from homology"/>
<evidence type="ECO:0000256" key="1">
    <source>
        <dbReference type="ARBA" id="ARBA00022679"/>
    </source>
</evidence>
<dbReference type="NCBIfam" id="NF011100">
    <property type="entry name" value="PRK14527.1"/>
    <property type="match status" value="1"/>
</dbReference>
<feature type="binding site" evidence="7">
    <location>
        <begin position="205"/>
        <end position="210"/>
    </location>
    <ligand>
        <name>ATP</name>
        <dbReference type="ChEBI" id="CHEBI:30616"/>
    </ligand>
</feature>
<dbReference type="GO" id="GO:0005737">
    <property type="term" value="C:cytoplasm"/>
    <property type="evidence" value="ECO:0007669"/>
    <property type="project" value="UniProtKB-SubCell"/>
</dbReference>
<dbReference type="NCBIfam" id="NF011105">
    <property type="entry name" value="PRK14532.1"/>
    <property type="match status" value="1"/>
</dbReference>
<comment type="catalytic activity">
    <reaction evidence="7">
        <text>AMP + ATP = 2 ADP</text>
        <dbReference type="Rhea" id="RHEA:12973"/>
        <dbReference type="ChEBI" id="CHEBI:30616"/>
        <dbReference type="ChEBI" id="CHEBI:456215"/>
        <dbReference type="ChEBI" id="CHEBI:456216"/>
        <dbReference type="EC" id="2.7.4.3"/>
    </reaction>
</comment>
<keyword evidence="4 7" id="KW-0547">Nucleotide-binding</keyword>
<feature type="binding site" evidence="7">
    <location>
        <begin position="280"/>
        <end position="283"/>
    </location>
    <ligand>
        <name>AMP</name>
        <dbReference type="ChEBI" id="CHEBI:456215"/>
    </ligand>
</feature>
<dbReference type="HAMAP" id="MF_00235">
    <property type="entry name" value="Adenylate_kinase_Adk"/>
    <property type="match status" value="1"/>
</dbReference>
<dbReference type="STRING" id="1848903.CCAND38_500017"/>
<dbReference type="AlphaFoldDB" id="A0A0B7I1R5"/>
<feature type="binding site" evidence="7">
    <location>
        <position position="328"/>
    </location>
    <ligand>
        <name>AMP</name>
        <dbReference type="ChEBI" id="CHEBI:456215"/>
    </ligand>
</feature>
<dbReference type="UniPathway" id="UPA00588">
    <property type="reaction ID" value="UER00649"/>
</dbReference>
<evidence type="ECO:0000256" key="6">
    <source>
        <dbReference type="ARBA" id="ARBA00022842"/>
    </source>
</evidence>
<dbReference type="SUPFAM" id="SSF52540">
    <property type="entry name" value="P-loop containing nucleoside triphosphate hydrolases"/>
    <property type="match status" value="1"/>
</dbReference>
<name>A0A0B7I1R5_9FLAO</name>
<feature type="binding site" evidence="7">
    <location>
        <begin position="252"/>
        <end position="254"/>
    </location>
    <ligand>
        <name>AMP</name>
        <dbReference type="ChEBI" id="CHEBI:456215"/>
    </ligand>
</feature>